<dbReference type="SUPFAM" id="SSF53335">
    <property type="entry name" value="S-adenosyl-L-methionine-dependent methyltransferases"/>
    <property type="match status" value="1"/>
</dbReference>
<dbReference type="AlphaFoldDB" id="A0A9N8E0D1"/>
<gene>
    <name evidence="3" type="ORF">SEMRO_425_G140090.1</name>
</gene>
<feature type="domain" description="Methyltransferase" evidence="2">
    <location>
        <begin position="73"/>
        <end position="165"/>
    </location>
</feature>
<evidence type="ECO:0000256" key="1">
    <source>
        <dbReference type="SAM" id="SignalP"/>
    </source>
</evidence>
<accession>A0A9N8E0D1</accession>
<dbReference type="OrthoDB" id="10250660at2759"/>
<name>A0A9N8E0D1_9STRA</name>
<keyword evidence="1" id="KW-0732">Signal</keyword>
<feature type="signal peptide" evidence="1">
    <location>
        <begin position="1"/>
        <end position="18"/>
    </location>
</feature>
<feature type="chain" id="PRO_5040386969" evidence="1">
    <location>
        <begin position="19"/>
        <end position="291"/>
    </location>
</feature>
<evidence type="ECO:0000259" key="2">
    <source>
        <dbReference type="Pfam" id="PF13649"/>
    </source>
</evidence>
<protein>
    <submittedName>
        <fullName evidence="3">Met-10+ like-protein</fullName>
    </submittedName>
</protein>
<dbReference type="CDD" id="cd02440">
    <property type="entry name" value="AdoMet_MTases"/>
    <property type="match status" value="1"/>
</dbReference>
<organism evidence="3 4">
    <name type="scientific">Seminavis robusta</name>
    <dbReference type="NCBI Taxonomy" id="568900"/>
    <lineage>
        <taxon>Eukaryota</taxon>
        <taxon>Sar</taxon>
        <taxon>Stramenopiles</taxon>
        <taxon>Ochrophyta</taxon>
        <taxon>Bacillariophyta</taxon>
        <taxon>Bacillariophyceae</taxon>
        <taxon>Bacillariophycidae</taxon>
        <taxon>Naviculales</taxon>
        <taxon>Naviculaceae</taxon>
        <taxon>Seminavis</taxon>
    </lineage>
</organism>
<comment type="caution">
    <text evidence="3">The sequence shown here is derived from an EMBL/GenBank/DDBJ whole genome shotgun (WGS) entry which is preliminary data.</text>
</comment>
<dbReference type="Proteomes" id="UP001153069">
    <property type="component" value="Unassembled WGS sequence"/>
</dbReference>
<reference evidence="3" key="1">
    <citation type="submission" date="2020-06" db="EMBL/GenBank/DDBJ databases">
        <authorList>
            <consortium name="Plant Systems Biology data submission"/>
        </authorList>
    </citation>
    <scope>NUCLEOTIDE SEQUENCE</scope>
    <source>
        <strain evidence="3">D6</strain>
    </source>
</reference>
<dbReference type="InterPro" id="IPR041698">
    <property type="entry name" value="Methyltransf_25"/>
</dbReference>
<proteinExistence type="predicted"/>
<evidence type="ECO:0000313" key="3">
    <source>
        <dbReference type="EMBL" id="CAB9510181.1"/>
    </source>
</evidence>
<keyword evidence="4" id="KW-1185">Reference proteome</keyword>
<dbReference type="EMBL" id="CAICTM010000424">
    <property type="protein sequence ID" value="CAB9510181.1"/>
    <property type="molecule type" value="Genomic_DNA"/>
</dbReference>
<evidence type="ECO:0000313" key="4">
    <source>
        <dbReference type="Proteomes" id="UP001153069"/>
    </source>
</evidence>
<dbReference type="Gene3D" id="3.40.50.150">
    <property type="entry name" value="Vaccinia Virus protein VP39"/>
    <property type="match status" value="1"/>
</dbReference>
<dbReference type="InterPro" id="IPR029063">
    <property type="entry name" value="SAM-dependent_MTases_sf"/>
</dbReference>
<sequence length="291" mass="32315">MMSKLKLFVFLALTPATSWVFSAVSPQPRPEPNQLNNFHQVLEQVGKTVLRPGGSAATLTLQDWAHLGPGDSVLELCSGLGTGGMALAENTSCRVLLTDRDTDRLAKAKATAVEKRPSDLIETLPMDLLNADDLLDKAEHFDAIVVEASLTHFPELERERILRGLKDQTDQVLLHEICFRGEDDEENTNVSKQVGRALGIRFDPSSIEGWTELLERTGYNVTRLETGPLGVLNPINILQDEGPLGMAKIIWNVITRPDLRDRVISVRSILQKHRDKLGYIILRAVPTNIQE</sequence>
<dbReference type="Pfam" id="PF13649">
    <property type="entry name" value="Methyltransf_25"/>
    <property type="match status" value="1"/>
</dbReference>